<comment type="caution">
    <text evidence="3">The sequence shown here is derived from an EMBL/GenBank/DDBJ whole genome shotgun (WGS) entry which is preliminary data.</text>
</comment>
<feature type="compositionally biased region" description="Gly residues" evidence="1">
    <location>
        <begin position="324"/>
        <end position="333"/>
    </location>
</feature>
<feature type="transmembrane region" description="Helical" evidence="2">
    <location>
        <begin position="20"/>
        <end position="41"/>
    </location>
</feature>
<keyword evidence="2" id="KW-0812">Transmembrane</keyword>
<reference evidence="3 4" key="1">
    <citation type="submission" date="2022-10" db="EMBL/GenBank/DDBJ databases">
        <title>Luteolibacter arcticus strain CCTCC AB 2014275, whole genome shotgun sequencing project.</title>
        <authorList>
            <person name="Zhao G."/>
            <person name="Shen L."/>
        </authorList>
    </citation>
    <scope>NUCLEOTIDE SEQUENCE [LARGE SCALE GENOMIC DNA]</scope>
    <source>
        <strain evidence="3 4">CCTCC AB 2014275</strain>
    </source>
</reference>
<evidence type="ECO:0000256" key="1">
    <source>
        <dbReference type="SAM" id="MobiDB-lite"/>
    </source>
</evidence>
<feature type="region of interest" description="Disordered" evidence="1">
    <location>
        <begin position="305"/>
        <end position="340"/>
    </location>
</feature>
<keyword evidence="2" id="KW-0472">Membrane</keyword>
<dbReference type="Proteomes" id="UP001320876">
    <property type="component" value="Unassembled WGS sequence"/>
</dbReference>
<keyword evidence="2" id="KW-1133">Transmembrane helix</keyword>
<evidence type="ECO:0008006" key="5">
    <source>
        <dbReference type="Google" id="ProtNLM"/>
    </source>
</evidence>
<evidence type="ECO:0000313" key="3">
    <source>
        <dbReference type="EMBL" id="MCW1925094.1"/>
    </source>
</evidence>
<keyword evidence="4" id="KW-1185">Reference proteome</keyword>
<organism evidence="3 4">
    <name type="scientific">Luteolibacter arcticus</name>
    <dbReference type="NCBI Taxonomy" id="1581411"/>
    <lineage>
        <taxon>Bacteria</taxon>
        <taxon>Pseudomonadati</taxon>
        <taxon>Verrucomicrobiota</taxon>
        <taxon>Verrucomicrobiia</taxon>
        <taxon>Verrucomicrobiales</taxon>
        <taxon>Verrucomicrobiaceae</taxon>
        <taxon>Luteolibacter</taxon>
    </lineage>
</organism>
<name>A0ABT3GNJ5_9BACT</name>
<protein>
    <recommendedName>
        <fullName evidence="5">Type 4 fimbrial biogenesis protein PilX N-terminal domain-containing protein</fullName>
    </recommendedName>
</protein>
<dbReference type="EMBL" id="JAPDDT010000012">
    <property type="protein sequence ID" value="MCW1925094.1"/>
    <property type="molecule type" value="Genomic_DNA"/>
</dbReference>
<accession>A0ABT3GNJ5</accession>
<evidence type="ECO:0000313" key="4">
    <source>
        <dbReference type="Proteomes" id="UP001320876"/>
    </source>
</evidence>
<feature type="region of interest" description="Disordered" evidence="1">
    <location>
        <begin position="929"/>
        <end position="948"/>
    </location>
</feature>
<gene>
    <name evidence="3" type="ORF">OKA05_21210</name>
</gene>
<proteinExistence type="predicted"/>
<evidence type="ECO:0000256" key="2">
    <source>
        <dbReference type="SAM" id="Phobius"/>
    </source>
</evidence>
<sequence>MTASRRRRITIPREPARGFALVACMFMMVLLMVLGLGLMGLSTIELRRSTRDEYAAVARANARMALIAAIGQLQETLGPDQRVSATAEILGEGVKQPHWTGVWRTRQADGSSWFTRNDLDGGLHDGRAAQQAKEKALAWLISGEGDPQADLSGETVSLMSSDTSGQALTSTEEEPLKVPLVKVAERGKLSGRYGWWTGDLGVRANIATTDPRADVRASRESPSDGGMFRMMAGAAPDVAMMDGAKSLEKTHTERLVSAGTASLAMDGPEWSRQHGFDFTVASKGVLVDVAEGGLKRDLTAYLTGTGAEPELNGRPGLSDDDALAGGGLPGTGGIADSRHRKTGPRFGVLRDWAKQTVPFAKGEATARSSEIGNGDASTSKSLALSNEQPVKLAGNKHADLQPILTEATLYTQLSAFQQELQPGTTRAQYQLRFLHYPRVVLWNPYNVDLQTERAIVMIQGNGRQEMWTQNAQMLGNTTFTSTSQWLSFEGGRLPYSAFYDRPNIMDSSGYNDPYLGSYYFSIPATKFGPGECLVFSPAKSAEYDCITPYNNDTNYNLDSNELSCEVAPDPSRSYYISGSDIGGGISFLPTAFWYAPTPYPGWSQGGRYGVENQGDDTRVILKRVGSTNGKIQFENFDKFPQLSVLSGSLQFGAGREPRLAWNTNERMPVQLLSRVSPRPTIVPNVRTREGLRLRWFTEHPSNRLGSGALAGTPHFDDALLANWNPRATYIVRSPWENVGGSLPGNGSAGGPWFFGAYTRDLFDQAVSWDEQAPVPRNGRYHGNPFGPPQEGAGRYVLFDVPRNETGVISLAQFQHAKLSELVWHPSFAVANSLADPRLGTGGNGGLNHTAAVAADQTSAGFGGFHEDDLGWSSDSQRAKTRSEWAMTARAILGDTPVTDNLVYDLSFEANQTLWDRFFLSSGTEQEKKLFGDDPLKDPLPNSRLRPVPGAPIDVERLSDFHRAASQLMVDGAFNVNSTRVEAWKALLGSSKITGYGSGGTPFPRVLNPPGEAWKTGDQAWDDSAWDGYRELTDEEIQRLAEAIVAEVKLRGPFISMADFVNRRLAENETGKMGALQAAIEKAGLNATHVQAYRLDNSNSLPNYRHPDNLRDATGLEQTLKPDSKAWGAPSYLTQADVLQVIGPALSARSDTFVIRAYGDSVDDAGNVQARAWCEATVQRTPEPLVPDESGLDSLDAGKPGDFGRRFVIVSFRWLSPAEI</sequence>